<dbReference type="InterPro" id="IPR006686">
    <property type="entry name" value="MscS_channel_CS"/>
</dbReference>
<feature type="transmembrane region" description="Helical" evidence="7">
    <location>
        <begin position="168"/>
        <end position="189"/>
    </location>
</feature>
<feature type="domain" description="Mechanosensitive ion channel MscS" evidence="8">
    <location>
        <begin position="251"/>
        <end position="318"/>
    </location>
</feature>
<proteinExistence type="inferred from homology"/>
<evidence type="ECO:0000313" key="12">
    <source>
        <dbReference type="Proteomes" id="UP000238762"/>
    </source>
</evidence>
<evidence type="ECO:0000256" key="5">
    <source>
        <dbReference type="ARBA" id="ARBA00022989"/>
    </source>
</evidence>
<evidence type="ECO:0000313" key="11">
    <source>
        <dbReference type="EMBL" id="PSB01972.1"/>
    </source>
</evidence>
<feature type="domain" description="Mechanosensitive ion channel MscS C-terminal" evidence="9">
    <location>
        <begin position="327"/>
        <end position="407"/>
    </location>
</feature>
<evidence type="ECO:0000256" key="7">
    <source>
        <dbReference type="SAM" id="Phobius"/>
    </source>
</evidence>
<dbReference type="EMBL" id="PVWJ01000079">
    <property type="protein sequence ID" value="PSB01972.1"/>
    <property type="molecule type" value="Genomic_DNA"/>
</dbReference>
<dbReference type="OrthoDB" id="9809206at2"/>
<feature type="transmembrane region" description="Helical" evidence="7">
    <location>
        <begin position="210"/>
        <end position="228"/>
    </location>
</feature>
<dbReference type="InterPro" id="IPR011066">
    <property type="entry name" value="MscS_channel_C_sf"/>
</dbReference>
<keyword evidence="3" id="KW-1003">Cell membrane</keyword>
<feature type="transmembrane region" description="Helical" evidence="7">
    <location>
        <begin position="108"/>
        <end position="130"/>
    </location>
</feature>
<dbReference type="Pfam" id="PF00924">
    <property type="entry name" value="MS_channel_2nd"/>
    <property type="match status" value="1"/>
</dbReference>
<reference evidence="11 12" key="1">
    <citation type="submission" date="2018-02" db="EMBL/GenBank/DDBJ databases">
        <authorList>
            <person name="Cohen D.B."/>
            <person name="Kent A.D."/>
        </authorList>
    </citation>
    <scope>NUCLEOTIDE SEQUENCE [LARGE SCALE GENOMIC DNA]</scope>
    <source>
        <strain evidence="11 12">CCAP 1448/3</strain>
    </source>
</reference>
<dbReference type="Pfam" id="PF21088">
    <property type="entry name" value="MS_channel_1st"/>
    <property type="match status" value="1"/>
</dbReference>
<dbReference type="Pfam" id="PF21082">
    <property type="entry name" value="MS_channel_3rd"/>
    <property type="match status" value="1"/>
</dbReference>
<name>A0A2T1C151_9CYAN</name>
<dbReference type="GO" id="GO:0055085">
    <property type="term" value="P:transmembrane transport"/>
    <property type="evidence" value="ECO:0007669"/>
    <property type="project" value="InterPro"/>
</dbReference>
<protein>
    <submittedName>
        <fullName evidence="11">Mechanosensitive ion channel protein MscS</fullName>
    </submittedName>
</protein>
<dbReference type="PANTHER" id="PTHR30347:SF1">
    <property type="entry name" value="MECHANOSENSITIVE CHANNEL MSCK"/>
    <property type="match status" value="1"/>
</dbReference>
<evidence type="ECO:0000256" key="1">
    <source>
        <dbReference type="ARBA" id="ARBA00004651"/>
    </source>
</evidence>
<keyword evidence="6 7" id="KW-0472">Membrane</keyword>
<keyword evidence="4 7" id="KW-0812">Transmembrane</keyword>
<keyword evidence="12" id="KW-1185">Reference proteome</keyword>
<dbReference type="InterPro" id="IPR010920">
    <property type="entry name" value="LSM_dom_sf"/>
</dbReference>
<organism evidence="11 12">
    <name type="scientific">Merismopedia glauca CCAP 1448/3</name>
    <dbReference type="NCBI Taxonomy" id="1296344"/>
    <lineage>
        <taxon>Bacteria</taxon>
        <taxon>Bacillati</taxon>
        <taxon>Cyanobacteriota</taxon>
        <taxon>Cyanophyceae</taxon>
        <taxon>Synechococcales</taxon>
        <taxon>Merismopediaceae</taxon>
        <taxon>Merismopedia</taxon>
    </lineage>
</organism>
<dbReference type="InterPro" id="IPR049142">
    <property type="entry name" value="MS_channel_1st"/>
</dbReference>
<evidence type="ECO:0000256" key="4">
    <source>
        <dbReference type="ARBA" id="ARBA00022692"/>
    </source>
</evidence>
<dbReference type="Gene3D" id="2.30.30.60">
    <property type="match status" value="1"/>
</dbReference>
<dbReference type="GO" id="GO:0005886">
    <property type="term" value="C:plasma membrane"/>
    <property type="evidence" value="ECO:0007669"/>
    <property type="project" value="UniProtKB-SubCell"/>
</dbReference>
<dbReference type="SUPFAM" id="SSF82861">
    <property type="entry name" value="Mechanosensitive channel protein MscS (YggB), transmembrane region"/>
    <property type="match status" value="1"/>
</dbReference>
<dbReference type="SUPFAM" id="SSF82689">
    <property type="entry name" value="Mechanosensitive channel protein MscS (YggB), C-terminal domain"/>
    <property type="match status" value="1"/>
</dbReference>
<evidence type="ECO:0000259" key="8">
    <source>
        <dbReference type="Pfam" id="PF00924"/>
    </source>
</evidence>
<feature type="transmembrane region" description="Helical" evidence="7">
    <location>
        <begin position="35"/>
        <end position="54"/>
    </location>
</feature>
<evidence type="ECO:0000256" key="2">
    <source>
        <dbReference type="ARBA" id="ARBA00008017"/>
    </source>
</evidence>
<dbReference type="InterPro" id="IPR006685">
    <property type="entry name" value="MscS_channel_2nd"/>
</dbReference>
<dbReference type="PROSITE" id="PS01246">
    <property type="entry name" value="UPF0003"/>
    <property type="match status" value="1"/>
</dbReference>
<comment type="subcellular location">
    <subcellularLocation>
        <location evidence="1">Cell membrane</location>
        <topology evidence="1">Multi-pass membrane protein</topology>
    </subcellularLocation>
</comment>
<dbReference type="Proteomes" id="UP000238762">
    <property type="component" value="Unassembled WGS sequence"/>
</dbReference>
<accession>A0A2T1C151</accession>
<evidence type="ECO:0000256" key="6">
    <source>
        <dbReference type="ARBA" id="ARBA00023136"/>
    </source>
</evidence>
<dbReference type="InterPro" id="IPR049278">
    <property type="entry name" value="MS_channel_C"/>
</dbReference>
<dbReference type="InterPro" id="IPR023408">
    <property type="entry name" value="MscS_beta-dom_sf"/>
</dbReference>
<dbReference type="SUPFAM" id="SSF50182">
    <property type="entry name" value="Sm-like ribonucleoproteins"/>
    <property type="match status" value="1"/>
</dbReference>
<dbReference type="InterPro" id="IPR052702">
    <property type="entry name" value="MscS-like_channel"/>
</dbReference>
<feature type="transmembrane region" description="Helical" evidence="7">
    <location>
        <begin position="60"/>
        <end position="80"/>
    </location>
</feature>
<dbReference type="InterPro" id="IPR011014">
    <property type="entry name" value="MscS_channel_TM-2"/>
</dbReference>
<reference evidence="11 12" key="2">
    <citation type="submission" date="2018-03" db="EMBL/GenBank/DDBJ databases">
        <title>The ancient ancestry and fast evolution of plastids.</title>
        <authorList>
            <person name="Moore K.R."/>
            <person name="Magnabosco C."/>
            <person name="Momper L."/>
            <person name="Gold D.A."/>
            <person name="Bosak T."/>
            <person name="Fournier G.P."/>
        </authorList>
    </citation>
    <scope>NUCLEOTIDE SEQUENCE [LARGE SCALE GENOMIC DNA]</scope>
    <source>
        <strain evidence="11 12">CCAP 1448/3</strain>
    </source>
</reference>
<evidence type="ECO:0000259" key="9">
    <source>
        <dbReference type="Pfam" id="PF21082"/>
    </source>
</evidence>
<dbReference type="PANTHER" id="PTHR30347">
    <property type="entry name" value="POTASSIUM CHANNEL RELATED"/>
    <property type="match status" value="1"/>
</dbReference>
<gene>
    <name evidence="11" type="ORF">C7B64_15600</name>
</gene>
<evidence type="ECO:0000256" key="3">
    <source>
        <dbReference type="ARBA" id="ARBA00022475"/>
    </source>
</evidence>
<dbReference type="RefSeq" id="WP_106289583.1">
    <property type="nucleotide sequence ID" value="NZ_CAWNTC010000107.1"/>
</dbReference>
<evidence type="ECO:0000259" key="10">
    <source>
        <dbReference type="Pfam" id="PF21088"/>
    </source>
</evidence>
<dbReference type="Gene3D" id="3.30.70.100">
    <property type="match status" value="1"/>
</dbReference>
<comment type="similarity">
    <text evidence="2">Belongs to the MscS (TC 1.A.23) family.</text>
</comment>
<comment type="caution">
    <text evidence="11">The sequence shown here is derived from an EMBL/GenBank/DDBJ whole genome shotgun (WGS) entry which is preliminary data.</text>
</comment>
<feature type="domain" description="Mechanosensitive ion channel transmembrane helices 2/3" evidence="10">
    <location>
        <begin position="209"/>
        <end position="250"/>
    </location>
</feature>
<dbReference type="Gene3D" id="1.10.287.1260">
    <property type="match status" value="1"/>
</dbReference>
<keyword evidence="5 7" id="KW-1133">Transmembrane helix</keyword>
<dbReference type="AlphaFoldDB" id="A0A2T1C151"/>
<sequence length="446" mass="48553">MGKSEPQKHFGVEKRLKSEIKVFPQAIAKSRRIKLAVGGCLVPLLLGAATENAVTSTDLFLGIGAIVAAVILHLLLDWVWKIARGRLEQLLTGSTDRNRQNQPQTLDLLLNLSLLSVRTTLWVLVGLYLANILPVSRGWSHKIAFALSSSLTSPVFSLGKSGYSVLNILFLGLTILGLTILAGIVTNLLRMRVLSVLAIGRGAQEAIATIAKYTFITLGTVVILQIWGLDLTSLTIVASALGVGVGFGLQDIAKNFGSGLVLMFERPIQVGDFVEVGKYAGTVERIGSRSTLIRTVDRVSIIVPNSRFLETEIVNWSHESAISRIHLPVGVAYDSDVSVVKTALLEAVEGCSDVLLNPVPQVRLKGFRDDAIDFELLVWTNQPSKQSALKSDLYFEIEAAFKRSEIQVPFPQQDLHVSSGSLPIEVSPQLEEILLNLSKLVTTKKF</sequence>